<keyword evidence="2" id="KW-0472">Membrane</keyword>
<dbReference type="InterPro" id="IPR025263">
    <property type="entry name" value="YhdP_central"/>
</dbReference>
<evidence type="ECO:0000256" key="2">
    <source>
        <dbReference type="SAM" id="Phobius"/>
    </source>
</evidence>
<feature type="domain" description="YhdP central" evidence="3">
    <location>
        <begin position="369"/>
        <end position="763"/>
    </location>
</feature>
<organism evidence="4 5">
    <name type="scientific">Roseobacter insulae</name>
    <dbReference type="NCBI Taxonomy" id="2859783"/>
    <lineage>
        <taxon>Bacteria</taxon>
        <taxon>Pseudomonadati</taxon>
        <taxon>Pseudomonadota</taxon>
        <taxon>Alphaproteobacteria</taxon>
        <taxon>Rhodobacterales</taxon>
        <taxon>Roseobacteraceae</taxon>
        <taxon>Roseobacter</taxon>
    </lineage>
</organism>
<comment type="caution">
    <text evidence="4">The sequence shown here is derived from an EMBL/GenBank/DDBJ whole genome shotgun (WGS) entry which is preliminary data.</text>
</comment>
<dbReference type="EMBL" id="JAHXDN010000003">
    <property type="protein sequence ID" value="MBW4708561.1"/>
    <property type="molecule type" value="Genomic_DNA"/>
</dbReference>
<dbReference type="Proteomes" id="UP001138661">
    <property type="component" value="Unassembled WGS sequence"/>
</dbReference>
<reference evidence="4" key="1">
    <citation type="submission" date="2021-07" db="EMBL/GenBank/DDBJ databases">
        <title>Roseobacter insulae sp. nov., isolated from a tidal flat.</title>
        <authorList>
            <person name="Park S."/>
            <person name="Yoon J.-H."/>
        </authorList>
    </citation>
    <scope>NUCLEOTIDE SEQUENCE</scope>
    <source>
        <strain evidence="4">YSTF-M11</strain>
    </source>
</reference>
<keyword evidence="5" id="KW-1185">Reference proteome</keyword>
<evidence type="ECO:0000313" key="4">
    <source>
        <dbReference type="EMBL" id="MBW4708561.1"/>
    </source>
</evidence>
<accession>A0A9X1FVM3</accession>
<feature type="compositionally biased region" description="Pro residues" evidence="1">
    <location>
        <begin position="1097"/>
        <end position="1106"/>
    </location>
</feature>
<feature type="region of interest" description="Disordered" evidence="1">
    <location>
        <begin position="1079"/>
        <end position="1116"/>
    </location>
</feature>
<feature type="transmembrane region" description="Helical" evidence="2">
    <location>
        <begin position="20"/>
        <end position="40"/>
    </location>
</feature>
<gene>
    <name evidence="4" type="ORF">KX928_12280</name>
</gene>
<proteinExistence type="predicted"/>
<keyword evidence="2" id="KW-0812">Transmembrane</keyword>
<evidence type="ECO:0000256" key="1">
    <source>
        <dbReference type="SAM" id="MobiDB-lite"/>
    </source>
</evidence>
<sequence>METEPDKPVKPRRRRRQFAWGLVVCVLLVAAGLTAGVFWIKDRTIVLPDWARAIVETRIADAIPEARVTFGEMVLIMDEGWRPRARVRDVRAVSPEGVEIVSFSELRASMSLSGLMEQRLQLKSLDLNGVFVTLRRSPEGRIALQGGIGTASVAREAPNLAQLIAEMDDFLLRPMLARLTRATLQGLTLQYEDDRADRAWTIDGGRITVNREGADVQMSVDLAVLGGGDQVATVAANYAGRIGQTASEFGVTFAHVPAGDIAVQGQAFAWLEVLDAPISGSLRGGVNEDSSIRPLNATMQIGAGVIQPTDNSRPIPIDSARSYFSYQPSDKLMRFNELSVQSKWVSGRLEGSAVLKGGGTQRLVDLVGQFRLSNLQINPADFYEEPVSVAEAELDFRLSLRPFLLEVGRLQVIDQGKRLTAQGRLGADANGWDIALDAEMDALETERLMALWPQALKPKTRTWLSENVFAGQMRDATAALRWTAGQAPDTYLGFDFVGADVRFLKEMPLIKGGKGHASLLRDRFVLVVDEGKVQAPEGGAVTVTGSSFIIPDVTAKEGTPAVVRLLTSSTVTAALSMLDQPPLKVMTKAALPVSIAEGWASLAGTLALPLKKKTKVDEVEFDVSGRIDGVRSDVLVKNYVLNAPTLTLAASESAVSLEGQGDLSGVPFDIVWAQPLGVPGTPGHVTGQVELTPEALDVFKVALPDGYVTGRGTADIDIELIKDTPPDLQLRSDLRGIGLSIAPLGWSKAPATPGKLLVRAQLSEVPTVEGVSLEAPGLNAKGAVLLTENGKLDRVSLTRVQIASWLDAPVDLVGRGAGRPLGIVVRGGRFDLRRADLPAGSVAGAEPAPLSVSLDSLQVTDTVAITGLRGEFTTGAGLDGTFSGRINGGAPVTGRVIPQGARSAIRLTANDAGAVFSSAGVMQQGRGGKLELVLLPVGTGGAFDGTLRVLDTSIVDAPAMAALLNAVSIVGLFNVEGGDSLYFTEVNADFRLSPARITLREGSAVGSSMGISMDGVLATDTGQLQMQGVITPVYLLNGIGSIFTRKGEGLFAFNYSITGTTKDPDVFVNPLTALTPGGIRDLFRAPKPDVPLVEGETPPPPPPPSEPRTFTRGEDR</sequence>
<dbReference type="AlphaFoldDB" id="A0A9X1FVM3"/>
<name>A0A9X1FVM3_9RHOB</name>
<protein>
    <submittedName>
        <fullName evidence="4">DUF3971 domain-containing protein</fullName>
    </submittedName>
</protein>
<keyword evidence="2" id="KW-1133">Transmembrane helix</keyword>
<evidence type="ECO:0000259" key="3">
    <source>
        <dbReference type="Pfam" id="PF13116"/>
    </source>
</evidence>
<evidence type="ECO:0000313" key="5">
    <source>
        <dbReference type="Proteomes" id="UP001138661"/>
    </source>
</evidence>
<dbReference type="Pfam" id="PF13116">
    <property type="entry name" value="YhdP"/>
    <property type="match status" value="1"/>
</dbReference>